<evidence type="ECO:0000256" key="5">
    <source>
        <dbReference type="ARBA" id="ARBA00022989"/>
    </source>
</evidence>
<keyword evidence="6 7" id="KW-0472">Membrane</keyword>
<feature type="transmembrane region" description="Helical" evidence="7">
    <location>
        <begin position="80"/>
        <end position="105"/>
    </location>
</feature>
<dbReference type="Gene3D" id="1.20.1740.10">
    <property type="entry name" value="Amino acid/polyamine transporter I"/>
    <property type="match status" value="1"/>
</dbReference>
<feature type="transmembrane region" description="Helical" evidence="7">
    <location>
        <begin position="36"/>
        <end position="59"/>
    </location>
</feature>
<reference evidence="8 9" key="1">
    <citation type="submission" date="2017-05" db="EMBL/GenBank/DDBJ databases">
        <title>Vagococcus spp. assemblies.</title>
        <authorList>
            <person name="Gulvik C.A."/>
        </authorList>
    </citation>
    <scope>NUCLEOTIDE SEQUENCE [LARGE SCALE GENOMIC DNA]</scope>
    <source>
        <strain evidence="8 9">DSM 24756</strain>
    </source>
</reference>
<feature type="transmembrane region" description="Helical" evidence="7">
    <location>
        <begin position="159"/>
        <end position="182"/>
    </location>
</feature>
<sequence>MNKKMTILGLILMIFTSVFGFSNGPIAFYLMGYGSIVWYVLAAFLFFIPYALMMAEFGSAYKNESGGIYTWMKDALGERLSFIGTFMWFASYIIWMVSVAPKIWITLSTFLSASGSDQTQKWHFFALNSTQVIGVLSIGWMVVLTFVSSRGMKQIIKITSIGGLAVGVLNVVLLLTSSIILIKNHGQFAQPPTHLFSSPNPTYQSQMQVLSFIVFAIFAYGGIEAVGSLVEKTDKPEKNFPKGILLAAVTIALGYAIGIACWGISTNWQAVLNHRTTNLGNITYVMMNNLGVQLGQALGLDASQSTTIGAYFARYTGLSMFLAYTGGFFTLAYSPLKSVITGTPKEIWSKKMTQLNKVGMPQNAMWAQFAIVTAIILLSSFISKDPSDFYNKLTLMSNVSLTLPSVFLVIAFPLFKKNQTIKKEFEVFTSPFSINLVSIIVFLVVFGANFFTVFAPIFEHGQAGVGDTLWMICGPIFFSLCAWFLFNRYANHHLSQTEEGLKEK</sequence>
<keyword evidence="5 7" id="KW-1133">Transmembrane helix</keyword>
<dbReference type="AlphaFoldDB" id="A0A430AHF9"/>
<feature type="transmembrane region" description="Helical" evidence="7">
    <location>
        <begin position="321"/>
        <end position="343"/>
    </location>
</feature>
<organism evidence="8 9">
    <name type="scientific">Vagococcus entomophilus</name>
    <dbReference type="NCBI Taxonomy" id="1160095"/>
    <lineage>
        <taxon>Bacteria</taxon>
        <taxon>Bacillati</taxon>
        <taxon>Bacillota</taxon>
        <taxon>Bacilli</taxon>
        <taxon>Lactobacillales</taxon>
        <taxon>Enterococcaceae</taxon>
        <taxon>Vagococcus</taxon>
    </lineage>
</organism>
<name>A0A430AHF9_9ENTE</name>
<evidence type="ECO:0000256" key="3">
    <source>
        <dbReference type="ARBA" id="ARBA00022475"/>
    </source>
</evidence>
<proteinExistence type="predicted"/>
<dbReference type="InterPro" id="IPR050367">
    <property type="entry name" value="APC_superfamily"/>
</dbReference>
<dbReference type="Pfam" id="PF13520">
    <property type="entry name" value="AA_permease_2"/>
    <property type="match status" value="1"/>
</dbReference>
<keyword evidence="9" id="KW-1185">Reference proteome</keyword>
<feature type="transmembrane region" description="Helical" evidence="7">
    <location>
        <begin position="244"/>
        <end position="265"/>
    </location>
</feature>
<comment type="subcellular location">
    <subcellularLocation>
        <location evidence="1">Cell membrane</location>
        <topology evidence="1">Multi-pass membrane protein</topology>
    </subcellularLocation>
</comment>
<dbReference type="PANTHER" id="PTHR42770">
    <property type="entry name" value="AMINO ACID TRANSPORTER-RELATED"/>
    <property type="match status" value="1"/>
</dbReference>
<comment type="caution">
    <text evidence="8">The sequence shown here is derived from an EMBL/GenBank/DDBJ whole genome shotgun (WGS) entry which is preliminary data.</text>
</comment>
<dbReference type="EMBL" id="NGJZ01000002">
    <property type="protein sequence ID" value="RSU07379.1"/>
    <property type="molecule type" value="Genomic_DNA"/>
</dbReference>
<evidence type="ECO:0000256" key="1">
    <source>
        <dbReference type="ARBA" id="ARBA00004651"/>
    </source>
</evidence>
<gene>
    <name evidence="8" type="ORF">CBF30_09020</name>
</gene>
<feature type="transmembrane region" description="Helical" evidence="7">
    <location>
        <begin position="202"/>
        <end position="223"/>
    </location>
</feature>
<dbReference type="GO" id="GO:0022857">
    <property type="term" value="F:transmembrane transporter activity"/>
    <property type="evidence" value="ECO:0007669"/>
    <property type="project" value="InterPro"/>
</dbReference>
<evidence type="ECO:0000256" key="7">
    <source>
        <dbReference type="SAM" id="Phobius"/>
    </source>
</evidence>
<dbReference type="OrthoDB" id="92719at2"/>
<dbReference type="PANTHER" id="PTHR42770:SF15">
    <property type="entry name" value="GLUTAMATE_GAMMA-AMINOBUTYRATE ANTIPORTER-RELATED"/>
    <property type="match status" value="1"/>
</dbReference>
<dbReference type="InterPro" id="IPR002293">
    <property type="entry name" value="AA/rel_permease1"/>
</dbReference>
<dbReference type="PIRSF" id="PIRSF006060">
    <property type="entry name" value="AA_transporter"/>
    <property type="match status" value="1"/>
</dbReference>
<feature type="transmembrane region" description="Helical" evidence="7">
    <location>
        <begin position="364"/>
        <end position="383"/>
    </location>
</feature>
<protein>
    <submittedName>
        <fullName evidence="8">Glutamate/gamma-aminobutyrate family transporter YjeM</fullName>
    </submittedName>
</protein>
<feature type="transmembrane region" description="Helical" evidence="7">
    <location>
        <begin position="125"/>
        <end position="147"/>
    </location>
</feature>
<feature type="transmembrane region" description="Helical" evidence="7">
    <location>
        <begin position="395"/>
        <end position="415"/>
    </location>
</feature>
<evidence type="ECO:0000313" key="9">
    <source>
        <dbReference type="Proteomes" id="UP000288669"/>
    </source>
</evidence>
<feature type="transmembrane region" description="Helical" evidence="7">
    <location>
        <begin position="469"/>
        <end position="486"/>
    </location>
</feature>
<dbReference type="GO" id="GO:0005886">
    <property type="term" value="C:plasma membrane"/>
    <property type="evidence" value="ECO:0007669"/>
    <property type="project" value="UniProtKB-SubCell"/>
</dbReference>
<evidence type="ECO:0000256" key="6">
    <source>
        <dbReference type="ARBA" id="ARBA00023136"/>
    </source>
</evidence>
<keyword evidence="2" id="KW-0813">Transport</keyword>
<keyword evidence="3" id="KW-1003">Cell membrane</keyword>
<feature type="transmembrane region" description="Helical" evidence="7">
    <location>
        <begin position="436"/>
        <end position="457"/>
    </location>
</feature>
<keyword evidence="4 7" id="KW-0812">Transmembrane</keyword>
<dbReference type="Proteomes" id="UP000288669">
    <property type="component" value="Unassembled WGS sequence"/>
</dbReference>
<evidence type="ECO:0000256" key="4">
    <source>
        <dbReference type="ARBA" id="ARBA00022692"/>
    </source>
</evidence>
<accession>A0A430AHF9</accession>
<evidence type="ECO:0000313" key="8">
    <source>
        <dbReference type="EMBL" id="RSU07379.1"/>
    </source>
</evidence>
<dbReference type="NCBIfam" id="NF011775">
    <property type="entry name" value="PRK15238.1"/>
    <property type="match status" value="1"/>
</dbReference>
<dbReference type="RefSeq" id="WP_126825448.1">
    <property type="nucleotide sequence ID" value="NZ_JBHLWU010000002.1"/>
</dbReference>
<evidence type="ECO:0000256" key="2">
    <source>
        <dbReference type="ARBA" id="ARBA00022448"/>
    </source>
</evidence>